<gene>
    <name evidence="2" type="ORF">SAMN05216233_12919</name>
</gene>
<reference evidence="2 3" key="1">
    <citation type="submission" date="2016-10" db="EMBL/GenBank/DDBJ databases">
        <authorList>
            <person name="de Groot N.N."/>
        </authorList>
    </citation>
    <scope>NUCLEOTIDE SEQUENCE [LARGE SCALE GENOMIC DNA]</scope>
    <source>
        <strain evidence="2 3">AA1</strain>
    </source>
</reference>
<protein>
    <submittedName>
        <fullName evidence="2">Ribonuclease BN, tRNA processing enzyme</fullName>
    </submittedName>
</protein>
<evidence type="ECO:0000259" key="1">
    <source>
        <dbReference type="SMART" id="SM00849"/>
    </source>
</evidence>
<evidence type="ECO:0000313" key="3">
    <source>
        <dbReference type="Proteomes" id="UP000198870"/>
    </source>
</evidence>
<dbReference type="PANTHER" id="PTHR46018">
    <property type="entry name" value="ZINC PHOSPHODIESTERASE ELAC PROTEIN 1"/>
    <property type="match status" value="1"/>
</dbReference>
<dbReference type="AlphaFoldDB" id="A0A1G5JE02"/>
<dbReference type="InterPro" id="IPR036866">
    <property type="entry name" value="RibonucZ/Hydroxyglut_hydro"/>
</dbReference>
<dbReference type="RefSeq" id="WP_092215380.1">
    <property type="nucleotide sequence ID" value="NZ_FMUX01000029.1"/>
</dbReference>
<name>A0A1G5JE02_9BACT</name>
<dbReference type="OrthoDB" id="9803916at2"/>
<dbReference type="Pfam" id="PF00753">
    <property type="entry name" value="Lactamase_B"/>
    <property type="match status" value="1"/>
</dbReference>
<sequence length="254" mass="27224">MARITLLGTGTCVPSLARSACAALVQTGTETLLIDSGPGTMRRLLEVGVSIDELTGIFYTHMHPDHTAELVPLLFATKYPECGRTRPLSIYGGEGFGAFFDQLKGVYGEWMDPGPGLVRLTELSVAQRDLFHQGDLAVLTAPVSHRPESLACRVVFSQGRSVVFSGDTGPSESLVGLAAGTDMLVCECSTPDAEAVPHHLTPSLAGEMAKAAKVGMLVLTHFYPACDKVDIEKECRRTYDGQLVLGEDLKPFDL</sequence>
<dbReference type="SMART" id="SM00849">
    <property type="entry name" value="Lactamase_B"/>
    <property type="match status" value="1"/>
</dbReference>
<accession>A0A1G5JE02</accession>
<dbReference type="Gene3D" id="3.60.15.10">
    <property type="entry name" value="Ribonuclease Z/Hydroxyacylglutathione hydrolase-like"/>
    <property type="match status" value="1"/>
</dbReference>
<evidence type="ECO:0000313" key="2">
    <source>
        <dbReference type="EMBL" id="SCY86586.1"/>
    </source>
</evidence>
<dbReference type="SUPFAM" id="SSF56281">
    <property type="entry name" value="Metallo-hydrolase/oxidoreductase"/>
    <property type="match status" value="1"/>
</dbReference>
<organism evidence="2 3">
    <name type="scientific">Desulfoluna spongiiphila</name>
    <dbReference type="NCBI Taxonomy" id="419481"/>
    <lineage>
        <taxon>Bacteria</taxon>
        <taxon>Pseudomonadati</taxon>
        <taxon>Thermodesulfobacteriota</taxon>
        <taxon>Desulfobacteria</taxon>
        <taxon>Desulfobacterales</taxon>
        <taxon>Desulfolunaceae</taxon>
        <taxon>Desulfoluna</taxon>
    </lineage>
</organism>
<dbReference type="CDD" id="cd16272">
    <property type="entry name" value="RNaseZ_MBL-fold"/>
    <property type="match status" value="1"/>
</dbReference>
<feature type="domain" description="Metallo-beta-lactamase" evidence="1">
    <location>
        <begin position="19"/>
        <end position="199"/>
    </location>
</feature>
<dbReference type="EMBL" id="FMUX01000029">
    <property type="protein sequence ID" value="SCY86586.1"/>
    <property type="molecule type" value="Genomic_DNA"/>
</dbReference>
<dbReference type="PANTHER" id="PTHR46018:SF2">
    <property type="entry name" value="ZINC PHOSPHODIESTERASE ELAC PROTEIN 1"/>
    <property type="match status" value="1"/>
</dbReference>
<keyword evidence="3" id="KW-1185">Reference proteome</keyword>
<proteinExistence type="predicted"/>
<dbReference type="InterPro" id="IPR001279">
    <property type="entry name" value="Metallo-B-lactamas"/>
</dbReference>
<dbReference type="Proteomes" id="UP000198870">
    <property type="component" value="Unassembled WGS sequence"/>
</dbReference>
<dbReference type="STRING" id="419481.SAMN05216233_12919"/>
<dbReference type="GO" id="GO:0042781">
    <property type="term" value="F:3'-tRNA processing endoribonuclease activity"/>
    <property type="evidence" value="ECO:0007669"/>
    <property type="project" value="TreeGrafter"/>
</dbReference>